<name>A0A9X0BLU0_9EURO</name>
<comment type="caution">
    <text evidence="1">The sequence shown here is derived from an EMBL/GenBank/DDBJ whole genome shotgun (WGS) entry which is preliminary data.</text>
</comment>
<protein>
    <submittedName>
        <fullName evidence="1">Uncharacterized protein</fullName>
    </submittedName>
</protein>
<dbReference type="Proteomes" id="UP001148312">
    <property type="component" value="Unassembled WGS sequence"/>
</dbReference>
<gene>
    <name evidence="1" type="ORF">N7539_008523</name>
</gene>
<evidence type="ECO:0000313" key="1">
    <source>
        <dbReference type="EMBL" id="KAJ5471954.1"/>
    </source>
</evidence>
<keyword evidence="2" id="KW-1185">Reference proteome</keyword>
<proteinExistence type="predicted"/>
<dbReference type="RefSeq" id="XP_056786500.1">
    <property type="nucleotide sequence ID" value="XM_056938118.1"/>
</dbReference>
<dbReference type="EMBL" id="JAPWDQ010000013">
    <property type="protein sequence ID" value="KAJ5471954.1"/>
    <property type="molecule type" value="Genomic_DNA"/>
</dbReference>
<evidence type="ECO:0000313" key="2">
    <source>
        <dbReference type="Proteomes" id="UP001148312"/>
    </source>
</evidence>
<organism evidence="1 2">
    <name type="scientific">Penicillium diatomitis</name>
    <dbReference type="NCBI Taxonomy" id="2819901"/>
    <lineage>
        <taxon>Eukaryota</taxon>
        <taxon>Fungi</taxon>
        <taxon>Dikarya</taxon>
        <taxon>Ascomycota</taxon>
        <taxon>Pezizomycotina</taxon>
        <taxon>Eurotiomycetes</taxon>
        <taxon>Eurotiomycetidae</taxon>
        <taxon>Eurotiales</taxon>
        <taxon>Aspergillaceae</taxon>
        <taxon>Penicillium</taxon>
    </lineage>
</organism>
<reference evidence="1" key="2">
    <citation type="journal article" date="2023" name="IMA Fungus">
        <title>Comparative genomic study of the Penicillium genus elucidates a diverse pangenome and 15 lateral gene transfer events.</title>
        <authorList>
            <person name="Petersen C."/>
            <person name="Sorensen T."/>
            <person name="Nielsen M.R."/>
            <person name="Sondergaard T.E."/>
            <person name="Sorensen J.L."/>
            <person name="Fitzpatrick D.A."/>
            <person name="Frisvad J.C."/>
            <person name="Nielsen K.L."/>
        </authorList>
    </citation>
    <scope>NUCLEOTIDE SEQUENCE</scope>
    <source>
        <strain evidence="1">IBT 30728</strain>
    </source>
</reference>
<sequence>MWASVDHLTVDEILDQEEFEIPFERQARRNTAKEAIGPCHDSIRTLSRLYLHLYFSEIFVAIQLPEPASPFAFAVKGIQIHASGEFSGMLRLPVTVGVENRFPFLQMRLVSRTLL</sequence>
<accession>A0A9X0BLU0</accession>
<dbReference type="AlphaFoldDB" id="A0A9X0BLU0"/>
<reference evidence="1" key="1">
    <citation type="submission" date="2022-12" db="EMBL/GenBank/DDBJ databases">
        <authorList>
            <person name="Petersen C."/>
        </authorList>
    </citation>
    <scope>NUCLEOTIDE SEQUENCE</scope>
    <source>
        <strain evidence="1">IBT 30728</strain>
    </source>
</reference>
<dbReference type="GeneID" id="81628368"/>